<evidence type="ECO:0000256" key="4">
    <source>
        <dbReference type="SAM" id="MobiDB-lite"/>
    </source>
</evidence>
<accession>L2GTG3</accession>
<proteinExistence type="predicted"/>
<name>L2GTG3_VAVCU</name>
<dbReference type="STRING" id="948595.L2GTG3"/>
<evidence type="ECO:0000313" key="6">
    <source>
        <dbReference type="Proteomes" id="UP000011081"/>
    </source>
</evidence>
<evidence type="ECO:0000313" key="5">
    <source>
        <dbReference type="EMBL" id="ELA46672.1"/>
    </source>
</evidence>
<reference evidence="6" key="1">
    <citation type="submission" date="2011-03" db="EMBL/GenBank/DDBJ databases">
        <title>The genome sequence of Vavraia culicis strain floridensis.</title>
        <authorList>
            <consortium name="The Broad Institute Genome Sequencing Platform"/>
            <person name="Cuomo C."/>
            <person name="Becnel J."/>
            <person name="Sanscrainte N."/>
            <person name="Young S.K."/>
            <person name="Zeng Q."/>
            <person name="Gargeya S."/>
            <person name="Fitzgerald M."/>
            <person name="Haas B."/>
            <person name="Abouelleil A."/>
            <person name="Alvarado L."/>
            <person name="Arachchi H.M."/>
            <person name="Berlin A."/>
            <person name="Chapman S.B."/>
            <person name="Gearin G."/>
            <person name="Goldberg J."/>
            <person name="Griggs A."/>
            <person name="Gujja S."/>
            <person name="Hansen M."/>
            <person name="Heiman D."/>
            <person name="Howarth C."/>
            <person name="Larimer J."/>
            <person name="Lui A."/>
            <person name="MacDonald P.J.P."/>
            <person name="McCowen C."/>
            <person name="Montmayeur A."/>
            <person name="Murphy C."/>
            <person name="Neiman D."/>
            <person name="Pearson M."/>
            <person name="Priest M."/>
            <person name="Roberts A."/>
            <person name="Saif S."/>
            <person name="Shea T."/>
            <person name="Sisk P."/>
            <person name="Stolte C."/>
            <person name="Sykes S."/>
            <person name="Wortman J."/>
            <person name="Nusbaum C."/>
            <person name="Birren B."/>
        </authorList>
    </citation>
    <scope>NUCLEOTIDE SEQUENCE [LARGE SCALE GENOMIC DNA]</scope>
    <source>
        <strain evidence="6">floridensis</strain>
    </source>
</reference>
<keyword evidence="2" id="KW-0238">DNA-binding</keyword>
<comment type="subcellular location">
    <subcellularLocation>
        <location evidence="1">Nucleus</location>
    </subcellularLocation>
</comment>
<feature type="compositionally biased region" description="Basic and acidic residues" evidence="4">
    <location>
        <begin position="132"/>
        <end position="141"/>
    </location>
</feature>
<dbReference type="Proteomes" id="UP000011081">
    <property type="component" value="Unassembled WGS sequence"/>
</dbReference>
<feature type="compositionally biased region" description="Basic and acidic residues" evidence="4">
    <location>
        <begin position="42"/>
        <end position="59"/>
    </location>
</feature>
<protein>
    <recommendedName>
        <fullName evidence="7">Myb-like domain-containing protein</fullName>
    </recommendedName>
</protein>
<dbReference type="GO" id="GO:0000981">
    <property type="term" value="F:DNA-binding transcription factor activity, RNA polymerase II-specific"/>
    <property type="evidence" value="ECO:0007669"/>
    <property type="project" value="TreeGrafter"/>
</dbReference>
<feature type="region of interest" description="Disordered" evidence="4">
    <location>
        <begin position="115"/>
        <end position="141"/>
    </location>
</feature>
<dbReference type="PANTHER" id="PTHR46380:SF2">
    <property type="entry name" value="CYCLIN-D-BINDING MYB-LIKE TRANSCRIPTION FACTOR 1"/>
    <property type="match status" value="1"/>
</dbReference>
<dbReference type="HOGENOM" id="CLU_025464_0_0_1"/>
<dbReference type="OMA" id="SKYVCSF"/>
<sequence>MGKLLVKLQQRSKRRNGTNEGTASKNGGGAVGEACARSMRRGGIEERATSERRSSKEGGEQGMDEAVLGRINIKYCDSKNKVIIAPEQAQNEKIDSEAGRIARKHKTKNEKKCLLKNKKNSDHKTGAGNTGERNDEKTDKTLEKGAIMELERGRDEKLVVNDEKTDKTLEKGAIMGLERGRDEKLVVNDEKTDKTLEQVDKEKNRHEKGQLKNIVHTADVNHASFDVDGKESVATDLMDRIRKRTAKRVSLRPVAKLKIGIDGSSADEKILTDAELVALEEKVQAYYEQLDEVDISKYQRLCDHFIGRLERRELLKNSSIVLKTGPFSTEEQKVLKHKVNEYLRSRNLTIAYLQERILKGGDIGFMNDISKYVCSFLPYREYHVVHIAILYYYHPNACGEFTEEDDFELMQLHKLIGPRWEAISKEMLSTRFRVNRRYVAFQNLKKQKSCEGDLYREYLNTRNIEKVAEKYNVKRFFVRKRINEEIARVYMNQWDDYHDFAMAVFVAKYNYYCGINDIGKIFDMLEKWVVEYSVDEVGGAVEAKTLASCERVMNAEGIARRNESEAGKEAAGKELISDESNSTDRVKQCYERIVQRNEAVKTEISRFLTRDMDFNVEIQEDDVFWVSVRNEFRSKFQGDVVNVEPSIVRSKFCILCKKSGIVCYKDLIEYIEIKAVHLLFERMKNKF</sequence>
<dbReference type="GeneID" id="19879693"/>
<dbReference type="OrthoDB" id="2189058at2759"/>
<dbReference type="GO" id="GO:0000978">
    <property type="term" value="F:RNA polymerase II cis-regulatory region sequence-specific DNA binding"/>
    <property type="evidence" value="ECO:0007669"/>
    <property type="project" value="TreeGrafter"/>
</dbReference>
<dbReference type="InterPro" id="IPR009057">
    <property type="entry name" value="Homeodomain-like_sf"/>
</dbReference>
<dbReference type="VEuPathDB" id="MicrosporidiaDB:VCUG_01822"/>
<dbReference type="EMBL" id="GL877436">
    <property type="protein sequence ID" value="ELA46672.1"/>
    <property type="molecule type" value="Genomic_DNA"/>
</dbReference>
<organism evidence="5 6">
    <name type="scientific">Vavraia culicis (isolate floridensis)</name>
    <name type="common">Microsporidian parasite</name>
    <dbReference type="NCBI Taxonomy" id="948595"/>
    <lineage>
        <taxon>Eukaryota</taxon>
        <taxon>Fungi</taxon>
        <taxon>Fungi incertae sedis</taxon>
        <taxon>Microsporidia</taxon>
        <taxon>Pleistophoridae</taxon>
        <taxon>Vavraia</taxon>
    </lineage>
</organism>
<keyword evidence="3" id="KW-0539">Nucleus</keyword>
<evidence type="ECO:0000256" key="1">
    <source>
        <dbReference type="ARBA" id="ARBA00004123"/>
    </source>
</evidence>
<dbReference type="RefSeq" id="XP_008074836.1">
    <property type="nucleotide sequence ID" value="XM_008076645.1"/>
</dbReference>
<dbReference type="AlphaFoldDB" id="L2GTG3"/>
<gene>
    <name evidence="5" type="ORF">VCUG_01822</name>
</gene>
<dbReference type="PANTHER" id="PTHR46380">
    <property type="entry name" value="CYCLIN-D-BINDING MYB-LIKE TRANSCRIPTION FACTOR 1"/>
    <property type="match status" value="1"/>
</dbReference>
<evidence type="ECO:0000256" key="3">
    <source>
        <dbReference type="ARBA" id="ARBA00023242"/>
    </source>
</evidence>
<dbReference type="GO" id="GO:0005634">
    <property type="term" value="C:nucleus"/>
    <property type="evidence" value="ECO:0007669"/>
    <property type="project" value="UniProtKB-SubCell"/>
</dbReference>
<keyword evidence="6" id="KW-1185">Reference proteome</keyword>
<dbReference type="InParanoid" id="L2GTG3"/>
<dbReference type="InterPro" id="IPR051651">
    <property type="entry name" value="DMTF1_DNA-bind_reg"/>
</dbReference>
<feature type="region of interest" description="Disordered" evidence="4">
    <location>
        <begin position="1"/>
        <end position="64"/>
    </location>
</feature>
<dbReference type="SUPFAM" id="SSF46689">
    <property type="entry name" value="Homeodomain-like"/>
    <property type="match status" value="1"/>
</dbReference>
<evidence type="ECO:0008006" key="7">
    <source>
        <dbReference type="Google" id="ProtNLM"/>
    </source>
</evidence>
<evidence type="ECO:0000256" key="2">
    <source>
        <dbReference type="ARBA" id="ARBA00023125"/>
    </source>
</evidence>